<evidence type="ECO:0000259" key="7">
    <source>
        <dbReference type="Pfam" id="PF04932"/>
    </source>
</evidence>
<dbReference type="GO" id="GO:0016020">
    <property type="term" value="C:membrane"/>
    <property type="evidence" value="ECO:0007669"/>
    <property type="project" value="UniProtKB-SubCell"/>
</dbReference>
<evidence type="ECO:0000256" key="4">
    <source>
        <dbReference type="ARBA" id="ARBA00023136"/>
    </source>
</evidence>
<feature type="region of interest" description="Disordered" evidence="5">
    <location>
        <begin position="424"/>
        <end position="446"/>
    </location>
</feature>
<dbReference type="InterPro" id="IPR051533">
    <property type="entry name" value="WaaL-like"/>
</dbReference>
<dbReference type="InterPro" id="IPR007016">
    <property type="entry name" value="O-antigen_ligase-rel_domated"/>
</dbReference>
<dbReference type="AlphaFoldDB" id="A0A7Y2PZG2"/>
<feature type="transmembrane region" description="Helical" evidence="6">
    <location>
        <begin position="272"/>
        <end position="292"/>
    </location>
</feature>
<keyword evidence="3 6" id="KW-1133">Transmembrane helix</keyword>
<evidence type="ECO:0000313" key="9">
    <source>
        <dbReference type="Proteomes" id="UP000543598"/>
    </source>
</evidence>
<dbReference type="GO" id="GO:0016874">
    <property type="term" value="F:ligase activity"/>
    <property type="evidence" value="ECO:0007669"/>
    <property type="project" value="UniProtKB-KW"/>
</dbReference>
<sequence length="446" mass="47641">MGMTHAVTRVRAALPLTVGLIALAVVGAVVGVLTARDSSIAVPAAVGVLVVGIAATDLTLVPMLAVPATLVMVRVGGALSVSDVVLALATAVSLLLIKAKDMRPMQPLIWAGIIYLASAIPVQILYAYPENIVEWAHEVVLVLGSMIVGFAIGRTGKARAAMGIYALACIGIAIAAMIATVVSLAQYGVLSPAYLPYLHKNTIGGMLAIAAVVAFARPVWLGWSRRWSYTVLAICSLGMLAAQSRQGLVGAVIGVLFIALRPRPQSGKRSRWIWLSTIPVGIYVISQVVDQLASDNTFNSAHQRLTWYEDTFNVWITSPVFGVGLRWWYTDRFTARFQPPNVELEVLSSVGVVGLIGFLLMFAVALWALIKMDPVYGTVGAAVVLTRFAQAQFDLYWVAGQASLLWIIAGICYGVQAHDRAAQASGRMPEHRRIASSTRRARGAPA</sequence>
<keyword evidence="2 6" id="KW-0812">Transmembrane</keyword>
<dbReference type="PANTHER" id="PTHR37422">
    <property type="entry name" value="TEICHURONIC ACID BIOSYNTHESIS PROTEIN TUAE"/>
    <property type="match status" value="1"/>
</dbReference>
<evidence type="ECO:0000256" key="2">
    <source>
        <dbReference type="ARBA" id="ARBA00022692"/>
    </source>
</evidence>
<reference evidence="8 9" key="1">
    <citation type="submission" date="2020-05" db="EMBL/GenBank/DDBJ databases">
        <title>MicrobeNet Type strains.</title>
        <authorList>
            <person name="Nicholson A.C."/>
        </authorList>
    </citation>
    <scope>NUCLEOTIDE SEQUENCE [LARGE SCALE GENOMIC DNA]</scope>
    <source>
        <strain evidence="8 9">JCM 14282</strain>
    </source>
</reference>
<feature type="transmembrane region" description="Helical" evidence="6">
    <location>
        <begin position="312"/>
        <end position="329"/>
    </location>
</feature>
<keyword evidence="4 6" id="KW-0472">Membrane</keyword>
<accession>A0A7Y2PZG2</accession>
<dbReference type="EMBL" id="JABEMB010000004">
    <property type="protein sequence ID" value="NNH03263.1"/>
    <property type="molecule type" value="Genomic_DNA"/>
</dbReference>
<evidence type="ECO:0000256" key="6">
    <source>
        <dbReference type="SAM" id="Phobius"/>
    </source>
</evidence>
<feature type="transmembrane region" description="Helical" evidence="6">
    <location>
        <begin position="40"/>
        <end position="65"/>
    </location>
</feature>
<feature type="transmembrane region" description="Helical" evidence="6">
    <location>
        <begin position="350"/>
        <end position="370"/>
    </location>
</feature>
<feature type="transmembrane region" description="Helical" evidence="6">
    <location>
        <begin position="135"/>
        <end position="152"/>
    </location>
</feature>
<feature type="transmembrane region" description="Helical" evidence="6">
    <location>
        <begin position="108"/>
        <end position="129"/>
    </location>
</feature>
<gene>
    <name evidence="8" type="ORF">HLA99_05305</name>
</gene>
<feature type="transmembrane region" description="Helical" evidence="6">
    <location>
        <begin position="12"/>
        <end position="33"/>
    </location>
</feature>
<organism evidence="8 9">
    <name type="scientific">Microbacterium ulmi</name>
    <dbReference type="NCBI Taxonomy" id="179095"/>
    <lineage>
        <taxon>Bacteria</taxon>
        <taxon>Bacillati</taxon>
        <taxon>Actinomycetota</taxon>
        <taxon>Actinomycetes</taxon>
        <taxon>Micrococcales</taxon>
        <taxon>Microbacteriaceae</taxon>
        <taxon>Microbacterium</taxon>
    </lineage>
</organism>
<keyword evidence="9" id="KW-1185">Reference proteome</keyword>
<evidence type="ECO:0000256" key="3">
    <source>
        <dbReference type="ARBA" id="ARBA00022989"/>
    </source>
</evidence>
<dbReference type="Pfam" id="PF04932">
    <property type="entry name" value="Wzy_C"/>
    <property type="match status" value="1"/>
</dbReference>
<feature type="domain" description="O-antigen ligase-related" evidence="7">
    <location>
        <begin position="231"/>
        <end position="359"/>
    </location>
</feature>
<protein>
    <submittedName>
        <fullName evidence="8">O-antigen ligase family protein</fullName>
    </submittedName>
</protein>
<proteinExistence type="predicted"/>
<dbReference type="Proteomes" id="UP000543598">
    <property type="component" value="Unassembled WGS sequence"/>
</dbReference>
<dbReference type="RefSeq" id="WP_167037704.1">
    <property type="nucleotide sequence ID" value="NZ_BAAANA010000001.1"/>
</dbReference>
<feature type="transmembrane region" description="Helical" evidence="6">
    <location>
        <begin position="227"/>
        <end position="260"/>
    </location>
</feature>
<dbReference type="PANTHER" id="PTHR37422:SF13">
    <property type="entry name" value="LIPOPOLYSACCHARIDE BIOSYNTHESIS PROTEIN PA4999-RELATED"/>
    <property type="match status" value="1"/>
</dbReference>
<feature type="transmembrane region" description="Helical" evidence="6">
    <location>
        <begin position="164"/>
        <end position="189"/>
    </location>
</feature>
<comment type="caution">
    <text evidence="8">The sequence shown here is derived from an EMBL/GenBank/DDBJ whole genome shotgun (WGS) entry which is preliminary data.</text>
</comment>
<evidence type="ECO:0000256" key="1">
    <source>
        <dbReference type="ARBA" id="ARBA00004141"/>
    </source>
</evidence>
<comment type="subcellular location">
    <subcellularLocation>
        <location evidence="1">Membrane</location>
        <topology evidence="1">Multi-pass membrane protein</topology>
    </subcellularLocation>
</comment>
<feature type="transmembrane region" description="Helical" evidence="6">
    <location>
        <begin position="395"/>
        <end position="415"/>
    </location>
</feature>
<keyword evidence="8" id="KW-0436">Ligase</keyword>
<evidence type="ECO:0000256" key="5">
    <source>
        <dbReference type="SAM" id="MobiDB-lite"/>
    </source>
</evidence>
<name>A0A7Y2PZG2_9MICO</name>
<evidence type="ECO:0000313" key="8">
    <source>
        <dbReference type="EMBL" id="NNH03263.1"/>
    </source>
</evidence>
<feature type="transmembrane region" description="Helical" evidence="6">
    <location>
        <begin position="71"/>
        <end position="96"/>
    </location>
</feature>